<dbReference type="AlphaFoldDB" id="A0A8S0WIW7"/>
<reference evidence="2 3" key="1">
    <citation type="submission" date="2020-01" db="EMBL/GenBank/DDBJ databases">
        <authorList>
            <person name="Gupta K D."/>
        </authorList>
    </citation>
    <scope>NUCLEOTIDE SEQUENCE [LARGE SCALE GENOMIC DNA]</scope>
</reference>
<feature type="compositionally biased region" description="Acidic residues" evidence="1">
    <location>
        <begin position="205"/>
        <end position="215"/>
    </location>
</feature>
<sequence>MHALIGGDTHFEDLLEDFILEGGFFGRLGVYIPPVSSDDAFQTAQILALIRAAQARANRRLHERAPCPSAVYPRSSSARSSPTSTGTSRTPEHPPALGTFLHHIFAISLGSRTIHARTLEEEEIWKAMKASMPTGGGEDLMDDSGSEDDDDDDDEDEDDDLAEDEDAEEKEDSDADDLMSLVEGSDNEDLISLDGDVPEGLIEYDGPDDSDDGDDPGVLVPDVDRKHEEAMTGGKGGKRKKLRSLPTFATYEDYAKLIEEGPEDDI</sequence>
<feature type="compositionally biased region" description="Acidic residues" evidence="1">
    <location>
        <begin position="139"/>
        <end position="177"/>
    </location>
</feature>
<evidence type="ECO:0000313" key="3">
    <source>
        <dbReference type="Proteomes" id="UP000467700"/>
    </source>
</evidence>
<dbReference type="EMBL" id="CACVBS010000097">
    <property type="protein sequence ID" value="CAA7270800.1"/>
    <property type="molecule type" value="Genomic_DNA"/>
</dbReference>
<dbReference type="OrthoDB" id="3068705at2759"/>
<gene>
    <name evidence="2" type="ORF">AAE3_LOCUS13044</name>
</gene>
<feature type="region of interest" description="Disordered" evidence="1">
    <location>
        <begin position="61"/>
        <end position="95"/>
    </location>
</feature>
<accession>A0A8S0WIW7</accession>
<feature type="region of interest" description="Disordered" evidence="1">
    <location>
        <begin position="130"/>
        <end position="240"/>
    </location>
</feature>
<evidence type="ECO:0000313" key="2">
    <source>
        <dbReference type="EMBL" id="CAA7270800.1"/>
    </source>
</evidence>
<keyword evidence="3" id="KW-1185">Reference proteome</keyword>
<evidence type="ECO:0000256" key="1">
    <source>
        <dbReference type="SAM" id="MobiDB-lite"/>
    </source>
</evidence>
<feature type="compositionally biased region" description="Low complexity" evidence="1">
    <location>
        <begin position="73"/>
        <end position="89"/>
    </location>
</feature>
<dbReference type="Proteomes" id="UP000467700">
    <property type="component" value="Unassembled WGS sequence"/>
</dbReference>
<comment type="caution">
    <text evidence="2">The sequence shown here is derived from an EMBL/GenBank/DDBJ whole genome shotgun (WGS) entry which is preliminary data.</text>
</comment>
<proteinExistence type="predicted"/>
<name>A0A8S0WIW7_CYCAE</name>
<organism evidence="2 3">
    <name type="scientific">Cyclocybe aegerita</name>
    <name type="common">Black poplar mushroom</name>
    <name type="synonym">Agrocybe aegerita</name>
    <dbReference type="NCBI Taxonomy" id="1973307"/>
    <lineage>
        <taxon>Eukaryota</taxon>
        <taxon>Fungi</taxon>
        <taxon>Dikarya</taxon>
        <taxon>Basidiomycota</taxon>
        <taxon>Agaricomycotina</taxon>
        <taxon>Agaricomycetes</taxon>
        <taxon>Agaricomycetidae</taxon>
        <taxon>Agaricales</taxon>
        <taxon>Agaricineae</taxon>
        <taxon>Bolbitiaceae</taxon>
        <taxon>Cyclocybe</taxon>
    </lineage>
</organism>
<protein>
    <submittedName>
        <fullName evidence="2">Uncharacterized protein</fullName>
    </submittedName>
</protein>